<dbReference type="NCBIfam" id="TIGR01730">
    <property type="entry name" value="RND_mfp"/>
    <property type="match status" value="1"/>
</dbReference>
<evidence type="ECO:0000256" key="2">
    <source>
        <dbReference type="SAM" id="Coils"/>
    </source>
</evidence>
<evidence type="ECO:0000313" key="5">
    <source>
        <dbReference type="Proteomes" id="UP000059672"/>
    </source>
</evidence>
<dbReference type="AlphaFoldDB" id="A0A120IEB1"/>
<accession>A0A120IEB1</accession>
<evidence type="ECO:0000313" key="4">
    <source>
        <dbReference type="EMBL" id="AMC11097.1"/>
    </source>
</evidence>
<evidence type="ECO:0000256" key="1">
    <source>
        <dbReference type="ARBA" id="ARBA00009477"/>
    </source>
</evidence>
<dbReference type="SUPFAM" id="SSF111369">
    <property type="entry name" value="HlyD-like secretion proteins"/>
    <property type="match status" value="1"/>
</dbReference>
<dbReference type="OrthoDB" id="9801814at2"/>
<dbReference type="RefSeq" id="WP_068208135.1">
    <property type="nucleotide sequence ID" value="NZ_CP013355.1"/>
</dbReference>
<feature type="coiled-coil region" evidence="2">
    <location>
        <begin position="110"/>
        <end position="175"/>
    </location>
</feature>
<dbReference type="Gene3D" id="1.10.287.470">
    <property type="entry name" value="Helix hairpin bin"/>
    <property type="match status" value="1"/>
</dbReference>
<reference evidence="4 5" key="2">
    <citation type="journal article" date="2016" name="Int. J. Syst. Evol. Microbiol.">
        <title>Lutibacter profundi sp. nov., isolated from a deep-sea hydrothermal system on the Arctic Mid-Ocean Ridge and emended description of the genus Lutibacter.</title>
        <authorList>
            <person name="Le Moine Bauer S."/>
            <person name="Roalkvam I."/>
            <person name="Steen I.H."/>
            <person name="Dahle H."/>
        </authorList>
    </citation>
    <scope>NUCLEOTIDE SEQUENCE [LARGE SCALE GENOMIC DNA]</scope>
    <source>
        <strain evidence="4 5">LP1</strain>
    </source>
</reference>
<dbReference type="KEGG" id="lut:Lupro_07480"/>
<evidence type="ECO:0000256" key="3">
    <source>
        <dbReference type="SAM" id="Phobius"/>
    </source>
</evidence>
<dbReference type="InterPro" id="IPR006143">
    <property type="entry name" value="RND_pump_MFP"/>
</dbReference>
<keyword evidence="5" id="KW-1185">Reference proteome</keyword>
<protein>
    <submittedName>
        <fullName evidence="4">RND transporter</fullName>
    </submittedName>
</protein>
<dbReference type="Proteomes" id="UP000059672">
    <property type="component" value="Chromosome"/>
</dbReference>
<sequence length="352" mass="38320">MKTIKNKKTIGIIAVVVIILLAIFAVLNAKRKEAALPIAKEYGIVVSTIKPELKEVALTLPYLAQTENDKDVNLSSKVTARVNFIQPSGTKVKKGAIIARLDNTSIQTNSASLKSQIKATQTSLKNLEETHQRTKELLAIKGASIEQYQKEESSIETLKAKLNALQQNQINVANTLTYSTILSPVDGIISKTLVNKGDMCLPGHPVATIRATNGFYLLLRVPTNLTIYGVNFKNENYSAIALNSTFNSLAEYKVYVNSKGFTTGDRIEVNVIVFKGEAIKLPFDAILNRDGESFVLAKENDKAKAIPVTIIQSGEEGVVISNPAIVGKEIIVAKQDILLRLLGGTNITTQKN</sequence>
<organism evidence="4 5">
    <name type="scientific">Lutibacter profundi</name>
    <dbReference type="NCBI Taxonomy" id="1622118"/>
    <lineage>
        <taxon>Bacteria</taxon>
        <taxon>Pseudomonadati</taxon>
        <taxon>Bacteroidota</taxon>
        <taxon>Flavobacteriia</taxon>
        <taxon>Flavobacteriales</taxon>
        <taxon>Flavobacteriaceae</taxon>
        <taxon>Lutibacter</taxon>
    </lineage>
</organism>
<dbReference type="Gene3D" id="2.40.50.100">
    <property type="match status" value="1"/>
</dbReference>
<dbReference type="STRING" id="1622118.Lupro_07480"/>
<keyword evidence="3" id="KW-1133">Transmembrane helix</keyword>
<proteinExistence type="inferred from homology"/>
<feature type="transmembrane region" description="Helical" evidence="3">
    <location>
        <begin position="9"/>
        <end position="27"/>
    </location>
</feature>
<reference evidence="5" key="1">
    <citation type="submission" date="2015-12" db="EMBL/GenBank/DDBJ databases">
        <title>Complete genome sequence of Lutibacter profundus strain LP1.</title>
        <authorList>
            <person name="Wissuwa J."/>
            <person name="Le Moine Bauer S."/>
            <person name="Stokke R."/>
            <person name="Dahle H."/>
            <person name="Steen I.H."/>
        </authorList>
    </citation>
    <scope>NUCLEOTIDE SEQUENCE [LARGE SCALE GENOMIC DNA]</scope>
    <source>
        <strain evidence="5">LP1</strain>
    </source>
</reference>
<dbReference type="Gene3D" id="2.40.30.170">
    <property type="match status" value="1"/>
</dbReference>
<dbReference type="GO" id="GO:1990281">
    <property type="term" value="C:efflux pump complex"/>
    <property type="evidence" value="ECO:0007669"/>
    <property type="project" value="TreeGrafter"/>
</dbReference>
<keyword evidence="3" id="KW-0812">Transmembrane</keyword>
<dbReference type="EMBL" id="CP013355">
    <property type="protein sequence ID" value="AMC11097.1"/>
    <property type="molecule type" value="Genomic_DNA"/>
</dbReference>
<keyword evidence="3" id="KW-0472">Membrane</keyword>
<keyword evidence="2" id="KW-0175">Coiled coil</keyword>
<dbReference type="PANTHER" id="PTHR30469">
    <property type="entry name" value="MULTIDRUG RESISTANCE PROTEIN MDTA"/>
    <property type="match status" value="1"/>
</dbReference>
<comment type="similarity">
    <text evidence="1">Belongs to the membrane fusion protein (MFP) (TC 8.A.1) family.</text>
</comment>
<name>A0A120IEB1_9FLAO</name>
<gene>
    <name evidence="4" type="ORF">Lupro_07480</name>
</gene>
<dbReference type="GO" id="GO:0015562">
    <property type="term" value="F:efflux transmembrane transporter activity"/>
    <property type="evidence" value="ECO:0007669"/>
    <property type="project" value="TreeGrafter"/>
</dbReference>